<evidence type="ECO:0000256" key="1">
    <source>
        <dbReference type="ARBA" id="ARBA00004496"/>
    </source>
</evidence>
<dbReference type="Gene3D" id="1.10.10.60">
    <property type="entry name" value="Homeodomain-like"/>
    <property type="match status" value="2"/>
</dbReference>
<dbReference type="HOGENOM" id="CLU_000445_5_0_9"/>
<dbReference type="PANTHER" id="PTHR42713:SF3">
    <property type="entry name" value="TRANSCRIPTIONAL REGULATORY PROTEIN HPTR"/>
    <property type="match status" value="1"/>
</dbReference>
<dbReference type="InterPro" id="IPR020449">
    <property type="entry name" value="Tscrpt_reg_AraC-type_HTH"/>
</dbReference>
<evidence type="ECO:0000259" key="12">
    <source>
        <dbReference type="PROSITE" id="PS50110"/>
    </source>
</evidence>
<dbReference type="PROSITE" id="PS01124">
    <property type="entry name" value="HTH_ARAC_FAMILY_2"/>
    <property type="match status" value="1"/>
</dbReference>
<dbReference type="PANTHER" id="PTHR42713">
    <property type="entry name" value="HISTIDINE KINASE-RELATED"/>
    <property type="match status" value="1"/>
</dbReference>
<dbReference type="SMART" id="SM00342">
    <property type="entry name" value="HTH_ARAC"/>
    <property type="match status" value="1"/>
</dbReference>
<sequence>MYKVMLADDENLILQGLENIIEWEELGLEIVNKASNGQEAIDKFKENPVDIVVTDINMPQVTGLELLKELKKINSDVKFIILSGYDDFSYAKKAIELGVENYILKPIDEEELEKTLKNTINKIKQEKEENKSSLGKHNILIKLIKGKLAQGEIEENKEGFYMNLNSERYSLCIINTRSRYDSEEMLHNIVNVIKENTQNNFEIIYTLDEELILINSWDEALSKKEIKKYYDKLKEQIINEYGIDVFLSVGEPVCDLYKISSSYKEANNLKKYVLTLGYNKCITTEDVKDINEKNINFSEVLDKLNKRIIAKDIEGAEKIIEETVEDKKLNPRNIYDLSVKILFLLDGIVEEFKVEKQYTGNSLGEEIVALCSEDTREDIKTLLCSEIREVIELMHPTTIKYSPVIQQIISYVNENYYEEVSLKTLAQKYHINTSYLGQVFTKEVGCSFSEYLNKTKNMKAKELILNTNMKINDIAKKVGYLDTSYFYRKFKKYYGVCPSTLRNIKNY</sequence>
<accession>A0A0H2YSV0</accession>
<reference evidence="13 14" key="1">
    <citation type="journal article" date="2006" name="Genome Res.">
        <title>Skewed genomic variability in strains of the toxigenic bacterial pathogen, Clostridium perfringens.</title>
        <authorList>
            <person name="Myers G.S."/>
            <person name="Rasko D.A."/>
            <person name="Cheung J.K."/>
            <person name="Ravel J."/>
            <person name="Seshadri R."/>
            <person name="Deboy R.T."/>
            <person name="Ren Q."/>
            <person name="Varga J."/>
            <person name="Awad M.M."/>
            <person name="Brinkac L.M."/>
            <person name="Daugherty S.C."/>
            <person name="Haft D.H."/>
            <person name="Dodson R.J."/>
            <person name="Madupu R."/>
            <person name="Nelson W.C."/>
            <person name="Rosovitz M.J."/>
            <person name="Sullivan S.A."/>
            <person name="Khouri H."/>
            <person name="Dimitrov G.I."/>
            <person name="Watkins K.L."/>
            <person name="Mulligan S."/>
            <person name="Benton J."/>
            <person name="Radune D."/>
            <person name="Fisher D.J."/>
            <person name="Atkins H.S."/>
            <person name="Hiscox T."/>
            <person name="Jost B.H."/>
            <person name="Billington S.J."/>
            <person name="Songer J.G."/>
            <person name="McClane B.A."/>
            <person name="Titball R.W."/>
            <person name="Rood J.I."/>
            <person name="Melville S.B."/>
            <person name="Paulsen I.T."/>
        </authorList>
    </citation>
    <scope>NUCLEOTIDE SEQUENCE [LARGE SCALE GENOMIC DNA]</scope>
    <source>
        <strain evidence="14">ATCC 13124 / DSM 756 / JCM 1290 / NCIMB 6125 / NCTC 8237 / S 107 / Type A</strain>
    </source>
</reference>
<evidence type="ECO:0000313" key="13">
    <source>
        <dbReference type="EMBL" id="ABG84116.1"/>
    </source>
</evidence>
<dbReference type="RefSeq" id="WP_003451481.1">
    <property type="nucleotide sequence ID" value="NC_008261.1"/>
</dbReference>
<dbReference type="CDD" id="cd17536">
    <property type="entry name" value="REC_YesN-like"/>
    <property type="match status" value="1"/>
</dbReference>
<evidence type="ECO:0000256" key="10">
    <source>
        <dbReference type="PROSITE-ProRule" id="PRU00169"/>
    </source>
</evidence>
<dbReference type="AlphaFoldDB" id="A0A0H2YSV0"/>
<evidence type="ECO:0000256" key="3">
    <source>
        <dbReference type="ARBA" id="ARBA00022490"/>
    </source>
</evidence>
<evidence type="ECO:0000256" key="6">
    <source>
        <dbReference type="ARBA" id="ARBA00023015"/>
    </source>
</evidence>
<dbReference type="SMART" id="SM00448">
    <property type="entry name" value="REC"/>
    <property type="match status" value="1"/>
</dbReference>
<keyword evidence="7 13" id="KW-0238">DNA-binding</keyword>
<dbReference type="PaxDb" id="195103-CPF_2344"/>
<feature type="domain" description="HTH araC/xylS-type" evidence="11">
    <location>
        <begin position="406"/>
        <end position="504"/>
    </location>
</feature>
<feature type="modified residue" description="4-aspartylphosphate" evidence="10">
    <location>
        <position position="55"/>
    </location>
</feature>
<evidence type="ECO:0000313" key="14">
    <source>
        <dbReference type="Proteomes" id="UP000001823"/>
    </source>
</evidence>
<dbReference type="Pfam" id="PF12833">
    <property type="entry name" value="HTH_18"/>
    <property type="match status" value="1"/>
</dbReference>
<proteinExistence type="predicted"/>
<dbReference type="PROSITE" id="PS50110">
    <property type="entry name" value="RESPONSE_REGULATORY"/>
    <property type="match status" value="1"/>
</dbReference>
<evidence type="ECO:0000256" key="7">
    <source>
        <dbReference type="ARBA" id="ARBA00023125"/>
    </source>
</evidence>
<keyword evidence="5" id="KW-0902">Two-component regulatory system</keyword>
<dbReference type="SUPFAM" id="SSF46689">
    <property type="entry name" value="Homeodomain-like"/>
    <property type="match status" value="2"/>
</dbReference>
<dbReference type="InterPro" id="IPR018060">
    <property type="entry name" value="HTH_AraC"/>
</dbReference>
<dbReference type="STRING" id="195103.CPF_2344"/>
<dbReference type="eggNOG" id="COG2207">
    <property type="taxonomic scope" value="Bacteria"/>
</dbReference>
<evidence type="ECO:0000256" key="8">
    <source>
        <dbReference type="ARBA" id="ARBA00023163"/>
    </source>
</evidence>
<dbReference type="GO" id="GO:0003700">
    <property type="term" value="F:DNA-binding transcription factor activity"/>
    <property type="evidence" value="ECO:0007669"/>
    <property type="project" value="InterPro"/>
</dbReference>
<dbReference type="SUPFAM" id="SSF52172">
    <property type="entry name" value="CheY-like"/>
    <property type="match status" value="1"/>
</dbReference>
<name>A0A0H2YSV0_CLOP1</name>
<comment type="function">
    <text evidence="9">May play the central regulatory role in sporulation. It may be an element of the effector pathway responsible for the activation of sporulation genes in response to nutritional stress. Spo0A may act in concert with spo0H (a sigma factor) to control the expression of some genes that are critical to the sporulation process.</text>
</comment>
<dbReference type="Pfam" id="PF00072">
    <property type="entry name" value="Response_reg"/>
    <property type="match status" value="1"/>
</dbReference>
<dbReference type="Gene3D" id="3.40.50.2300">
    <property type="match status" value="1"/>
</dbReference>
<keyword evidence="4 10" id="KW-0597">Phosphoprotein</keyword>
<dbReference type="InterPro" id="IPR051552">
    <property type="entry name" value="HptR"/>
</dbReference>
<comment type="subcellular location">
    <subcellularLocation>
        <location evidence="1">Cytoplasm</location>
    </subcellularLocation>
</comment>
<keyword evidence="3" id="KW-0963">Cytoplasm</keyword>
<protein>
    <recommendedName>
        <fullName evidence="2">Stage 0 sporulation protein A homolog</fullName>
    </recommendedName>
</protein>
<evidence type="ECO:0000256" key="4">
    <source>
        <dbReference type="ARBA" id="ARBA00022553"/>
    </source>
</evidence>
<dbReference type="EMBL" id="CP000246">
    <property type="protein sequence ID" value="ABG84116.1"/>
    <property type="molecule type" value="Genomic_DNA"/>
</dbReference>
<evidence type="ECO:0000259" key="11">
    <source>
        <dbReference type="PROSITE" id="PS01124"/>
    </source>
</evidence>
<keyword evidence="6" id="KW-0805">Transcription regulation</keyword>
<dbReference type="InterPro" id="IPR009057">
    <property type="entry name" value="Homeodomain-like_sf"/>
</dbReference>
<dbReference type="GO" id="GO:0005737">
    <property type="term" value="C:cytoplasm"/>
    <property type="evidence" value="ECO:0007669"/>
    <property type="project" value="UniProtKB-SubCell"/>
</dbReference>
<dbReference type="GO" id="GO:0043565">
    <property type="term" value="F:sequence-specific DNA binding"/>
    <property type="evidence" value="ECO:0007669"/>
    <property type="project" value="InterPro"/>
</dbReference>
<evidence type="ECO:0000256" key="5">
    <source>
        <dbReference type="ARBA" id="ARBA00023012"/>
    </source>
</evidence>
<dbReference type="eggNOG" id="COG4753">
    <property type="taxonomic scope" value="Bacteria"/>
</dbReference>
<feature type="domain" description="Response regulatory" evidence="12">
    <location>
        <begin position="3"/>
        <end position="120"/>
    </location>
</feature>
<dbReference type="PRINTS" id="PR00032">
    <property type="entry name" value="HTHARAC"/>
</dbReference>
<dbReference type="GO" id="GO:0000160">
    <property type="term" value="P:phosphorelay signal transduction system"/>
    <property type="evidence" value="ECO:0007669"/>
    <property type="project" value="UniProtKB-KW"/>
</dbReference>
<dbReference type="Proteomes" id="UP000001823">
    <property type="component" value="Chromosome"/>
</dbReference>
<dbReference type="GeneID" id="93001375"/>
<keyword evidence="14" id="KW-1185">Reference proteome</keyword>
<evidence type="ECO:0000256" key="2">
    <source>
        <dbReference type="ARBA" id="ARBA00018672"/>
    </source>
</evidence>
<dbReference type="InterPro" id="IPR011006">
    <property type="entry name" value="CheY-like_superfamily"/>
</dbReference>
<evidence type="ECO:0000256" key="9">
    <source>
        <dbReference type="ARBA" id="ARBA00024867"/>
    </source>
</evidence>
<dbReference type="InterPro" id="IPR001789">
    <property type="entry name" value="Sig_transdc_resp-reg_receiver"/>
</dbReference>
<organism evidence="13 14">
    <name type="scientific">Clostridium perfringens (strain ATCC 13124 / DSM 756 / JCM 1290 / NCIMB 6125 / NCTC 8237 / Type A)</name>
    <dbReference type="NCBI Taxonomy" id="195103"/>
    <lineage>
        <taxon>Bacteria</taxon>
        <taxon>Bacillati</taxon>
        <taxon>Bacillota</taxon>
        <taxon>Clostridia</taxon>
        <taxon>Eubacteriales</taxon>
        <taxon>Clostridiaceae</taxon>
        <taxon>Clostridium</taxon>
    </lineage>
</organism>
<keyword evidence="8" id="KW-0804">Transcription</keyword>
<dbReference type="KEGG" id="cpf:CPF_2344"/>
<gene>
    <name evidence="13" type="ordered locus">CPF_2344</name>
</gene>